<evidence type="ECO:0000313" key="1">
    <source>
        <dbReference type="EMBL" id="KAJ8618277.1"/>
    </source>
</evidence>
<comment type="caution">
    <text evidence="1">The sequence shown here is derived from an EMBL/GenBank/DDBJ whole genome shotgun (WGS) entry which is preliminary data.</text>
</comment>
<name>A0ACC2KBB4_PERAE</name>
<proteinExistence type="predicted"/>
<evidence type="ECO:0000313" key="2">
    <source>
        <dbReference type="Proteomes" id="UP001234297"/>
    </source>
</evidence>
<accession>A0ACC2KBB4</accession>
<sequence>MINSKRFVSMARKWQKIVSVGRRQISATKTGSACTESCSKSVADKGHFVVYAVDGRRFMVPLQYLKSPVFIELLRLAEDAFGIRSNGPITLPCDGVFMENLIPLVRRRNVSKEVERDLVSSIAKQRRSIESSMLDPHIKRPTNIYLSMNFEMKLSSA</sequence>
<dbReference type="Proteomes" id="UP001234297">
    <property type="component" value="Chromosome 4"/>
</dbReference>
<reference evidence="1 2" key="1">
    <citation type="journal article" date="2022" name="Hortic Res">
        <title>A haplotype resolved chromosomal level avocado genome allows analysis of novel avocado genes.</title>
        <authorList>
            <person name="Nath O."/>
            <person name="Fletcher S.J."/>
            <person name="Hayward A."/>
            <person name="Shaw L.M."/>
            <person name="Masouleh A.K."/>
            <person name="Furtado A."/>
            <person name="Henry R.J."/>
            <person name="Mitter N."/>
        </authorList>
    </citation>
    <scope>NUCLEOTIDE SEQUENCE [LARGE SCALE GENOMIC DNA]</scope>
    <source>
        <strain evidence="2">cv. Hass</strain>
    </source>
</reference>
<dbReference type="EMBL" id="CM056812">
    <property type="protein sequence ID" value="KAJ8618277.1"/>
    <property type="molecule type" value="Genomic_DNA"/>
</dbReference>
<keyword evidence="2" id="KW-1185">Reference proteome</keyword>
<organism evidence="1 2">
    <name type="scientific">Persea americana</name>
    <name type="common">Avocado</name>
    <dbReference type="NCBI Taxonomy" id="3435"/>
    <lineage>
        <taxon>Eukaryota</taxon>
        <taxon>Viridiplantae</taxon>
        <taxon>Streptophyta</taxon>
        <taxon>Embryophyta</taxon>
        <taxon>Tracheophyta</taxon>
        <taxon>Spermatophyta</taxon>
        <taxon>Magnoliopsida</taxon>
        <taxon>Magnoliidae</taxon>
        <taxon>Laurales</taxon>
        <taxon>Lauraceae</taxon>
        <taxon>Persea</taxon>
    </lineage>
</organism>
<gene>
    <name evidence="1" type="ORF">MRB53_014463</name>
</gene>
<protein>
    <submittedName>
        <fullName evidence="1">Uncharacterized protein</fullName>
    </submittedName>
</protein>